<organism evidence="2 3">
    <name type="scientific">Rhizoctonia solani</name>
    <dbReference type="NCBI Taxonomy" id="456999"/>
    <lineage>
        <taxon>Eukaryota</taxon>
        <taxon>Fungi</taxon>
        <taxon>Dikarya</taxon>
        <taxon>Basidiomycota</taxon>
        <taxon>Agaricomycotina</taxon>
        <taxon>Agaricomycetes</taxon>
        <taxon>Cantharellales</taxon>
        <taxon>Ceratobasidiaceae</taxon>
        <taxon>Rhizoctonia</taxon>
    </lineage>
</organism>
<sequence>MEQLRRRSSGSGFRKTNTLFNQSPWGTGWLGWLSTLWPLLAHLILSIPITTFVVYYVNNNYFNLHVRLPWTSLVNANGERIQWGRWAPLQSDITTLISASLVLLRWVVVAWSAALNWRCIFLLMGSDGLRSQRLRQIIRYQLLFPYASSPLTLLIGATLLINLMAQSMSPVLTGAISWVPSNTPARRVTNATINVPVAFQSDEWLNYHDNIEWRKRVTVQASGLVTSAWQPDEAKGALKRALHGASGLNVNSTIANVTLPYFSITSLEWISNVTQGLSSYQRNVEGYWRYVGVGDGTAPVPVANN</sequence>
<accession>A0A0K6GEY1</accession>
<dbReference type="EMBL" id="CYGV01001756">
    <property type="protein sequence ID" value="CUA77035.1"/>
    <property type="molecule type" value="Genomic_DNA"/>
</dbReference>
<name>A0A0K6GEY1_9AGAM</name>
<proteinExistence type="predicted"/>
<protein>
    <submittedName>
        <fullName evidence="2">Uncharacterized protein</fullName>
    </submittedName>
</protein>
<dbReference type="AlphaFoldDB" id="A0A0K6GEY1"/>
<dbReference type="Proteomes" id="UP000044841">
    <property type="component" value="Unassembled WGS sequence"/>
</dbReference>
<evidence type="ECO:0000313" key="2">
    <source>
        <dbReference type="EMBL" id="CUA77035.1"/>
    </source>
</evidence>
<keyword evidence="1" id="KW-0812">Transmembrane</keyword>
<evidence type="ECO:0000313" key="3">
    <source>
        <dbReference type="Proteomes" id="UP000044841"/>
    </source>
</evidence>
<feature type="transmembrane region" description="Helical" evidence="1">
    <location>
        <begin position="143"/>
        <end position="165"/>
    </location>
</feature>
<keyword evidence="1" id="KW-1133">Transmembrane helix</keyword>
<feature type="transmembrane region" description="Helical" evidence="1">
    <location>
        <begin position="36"/>
        <end position="57"/>
    </location>
</feature>
<evidence type="ECO:0000256" key="1">
    <source>
        <dbReference type="SAM" id="Phobius"/>
    </source>
</evidence>
<gene>
    <name evidence="2" type="ORF">RSOLAG22IIIB_06472</name>
</gene>
<reference evidence="2 3" key="1">
    <citation type="submission" date="2015-07" db="EMBL/GenBank/DDBJ databases">
        <authorList>
            <person name="Noorani M."/>
        </authorList>
    </citation>
    <scope>NUCLEOTIDE SEQUENCE [LARGE SCALE GENOMIC DNA]</scope>
    <source>
        <strain evidence="2">BBA 69670</strain>
    </source>
</reference>
<keyword evidence="3" id="KW-1185">Reference proteome</keyword>
<keyword evidence="1" id="KW-0472">Membrane</keyword>